<sequence length="670" mass="76226">MGEFRVHHVRFFEYQPKPIHCLAYEKKNKQLAVSRSDGSIEIWLPESDWLQEKVISGRSEQSVEAIVWQGKRLFTAGLGGDVTEHNLLTLKPKNSEPCNAGAIWCLTKNFTGTRLAAGTEDGCVVLFDIEMGQLKYLQSFGKQEGRILSIAWHTQEGVIVTGGVDNIRLWSVKSGQAIQRLTLGHQQENQETIVWCLAITSNMTIISGDSRGKTCFWNGRQGTLIKTFSSHKADVLTLSINEEEDCVFSSGVDPLLVGFEFVTTKSGVGNQHWVQSTTQNIHKHDVRAVCFLPNCIVSAGIGTNLCLTQRRRDETISKRIAHIPQNIVHVAKEKKMVMLRYTDYLEVWKLGHTNFTSEKDGEILPLRSNPVKLLQLKCKGQAAILCCGISNSGDHIAYCDEHNLRIYQLSVDEEDYTPKVGLSKITMASEDLRVPIHHLEFTPDGRFIVTATASGYLQLTEINEDRAHVSNTFNVFADGITMLTMSPTGNCVAIVSGDYTISILNITNNTIECNLPKYDHPPRTLRFSPSGEDLVIAYSNNMIFEFDVDKKEYTTWSRRESRRFPNQWFKRQNKVCRITFDPRNDDHLVLQDNMAFVIVDKSKTMPEKKKRIFDKWYKPKKEDAFHQCKKYNFLMYVELLEDDWMLIVERTPLAILNNLPATLKQKKFGT</sequence>
<proteinExistence type="predicted"/>
<dbReference type="Gene3D" id="2.130.10.10">
    <property type="entry name" value="YVTN repeat-like/Quinoprotein amine dehydrogenase"/>
    <property type="match status" value="3"/>
</dbReference>
<keyword evidence="2" id="KW-1185">Reference proteome</keyword>
<dbReference type="InterPro" id="IPR036322">
    <property type="entry name" value="WD40_repeat_dom_sf"/>
</dbReference>
<protein>
    <recommendedName>
        <fullName evidence="3">Cirhin</fullName>
    </recommendedName>
</protein>
<dbReference type="SMART" id="SM00320">
    <property type="entry name" value="WD40"/>
    <property type="match status" value="10"/>
</dbReference>
<dbReference type="Proteomes" id="UP001347796">
    <property type="component" value="Unassembled WGS sequence"/>
</dbReference>
<organism evidence="1 2">
    <name type="scientific">Patella caerulea</name>
    <name type="common">Rayed Mediterranean limpet</name>
    <dbReference type="NCBI Taxonomy" id="87958"/>
    <lineage>
        <taxon>Eukaryota</taxon>
        <taxon>Metazoa</taxon>
        <taxon>Spiralia</taxon>
        <taxon>Lophotrochozoa</taxon>
        <taxon>Mollusca</taxon>
        <taxon>Gastropoda</taxon>
        <taxon>Patellogastropoda</taxon>
        <taxon>Patelloidea</taxon>
        <taxon>Patellidae</taxon>
        <taxon>Patella</taxon>
    </lineage>
</organism>
<evidence type="ECO:0008006" key="3">
    <source>
        <dbReference type="Google" id="ProtNLM"/>
    </source>
</evidence>
<evidence type="ECO:0000313" key="2">
    <source>
        <dbReference type="Proteomes" id="UP001347796"/>
    </source>
</evidence>
<dbReference type="Pfam" id="PF00400">
    <property type="entry name" value="WD40"/>
    <property type="match status" value="1"/>
</dbReference>
<dbReference type="GO" id="GO:0003723">
    <property type="term" value="F:RNA binding"/>
    <property type="evidence" value="ECO:0007669"/>
    <property type="project" value="TreeGrafter"/>
</dbReference>
<dbReference type="GO" id="GO:0034455">
    <property type="term" value="C:t-UTP complex"/>
    <property type="evidence" value="ECO:0007669"/>
    <property type="project" value="TreeGrafter"/>
</dbReference>
<evidence type="ECO:0000313" key="1">
    <source>
        <dbReference type="EMBL" id="KAK6185977.1"/>
    </source>
</evidence>
<dbReference type="InterPro" id="IPR001680">
    <property type="entry name" value="WD40_rpt"/>
</dbReference>
<name>A0AAN8K0P0_PATCE</name>
<dbReference type="InterPro" id="IPR046351">
    <property type="entry name" value="UTP4"/>
</dbReference>
<comment type="caution">
    <text evidence="1">The sequence shown here is derived from an EMBL/GenBank/DDBJ whole genome shotgun (WGS) entry which is preliminary data.</text>
</comment>
<dbReference type="GO" id="GO:0030686">
    <property type="term" value="C:90S preribosome"/>
    <property type="evidence" value="ECO:0007669"/>
    <property type="project" value="InterPro"/>
</dbReference>
<dbReference type="PANTHER" id="PTHR44163">
    <property type="entry name" value="U3 SMALL NUCLEOLAR RNA-ASSOCIATED PROTEIN 4 HOMOLOG"/>
    <property type="match status" value="1"/>
</dbReference>
<gene>
    <name evidence="1" type="ORF">SNE40_008101</name>
</gene>
<dbReference type="AlphaFoldDB" id="A0AAN8K0P0"/>
<dbReference type="GO" id="GO:0032040">
    <property type="term" value="C:small-subunit processome"/>
    <property type="evidence" value="ECO:0007669"/>
    <property type="project" value="TreeGrafter"/>
</dbReference>
<dbReference type="EMBL" id="JAZGQO010000006">
    <property type="protein sequence ID" value="KAK6185977.1"/>
    <property type="molecule type" value="Genomic_DNA"/>
</dbReference>
<dbReference type="GO" id="GO:0000462">
    <property type="term" value="P:maturation of SSU-rRNA from tricistronic rRNA transcript (SSU-rRNA, 5.8S rRNA, LSU-rRNA)"/>
    <property type="evidence" value="ECO:0007669"/>
    <property type="project" value="InterPro"/>
</dbReference>
<dbReference type="InterPro" id="IPR015943">
    <property type="entry name" value="WD40/YVTN_repeat-like_dom_sf"/>
</dbReference>
<accession>A0AAN8K0P0</accession>
<reference evidence="1 2" key="1">
    <citation type="submission" date="2024-01" db="EMBL/GenBank/DDBJ databases">
        <title>The genome of the rayed Mediterranean limpet Patella caerulea (Linnaeus, 1758).</title>
        <authorList>
            <person name="Anh-Thu Weber A."/>
            <person name="Halstead-Nussloch G."/>
        </authorList>
    </citation>
    <scope>NUCLEOTIDE SEQUENCE [LARGE SCALE GENOMIC DNA]</scope>
    <source>
        <strain evidence="1">AATW-2023a</strain>
        <tissue evidence="1">Whole specimen</tissue>
    </source>
</reference>
<dbReference type="PANTHER" id="PTHR44163:SF1">
    <property type="entry name" value="U3 SMALL NUCLEOLAR RNA-ASSOCIATED PROTEIN 4 HOMOLOG"/>
    <property type="match status" value="1"/>
</dbReference>
<dbReference type="SUPFAM" id="SSF50978">
    <property type="entry name" value="WD40 repeat-like"/>
    <property type="match status" value="2"/>
</dbReference>